<keyword evidence="2" id="KW-0813">Transport</keyword>
<evidence type="ECO:0000256" key="4">
    <source>
        <dbReference type="ARBA" id="ARBA00022692"/>
    </source>
</evidence>
<accession>A0ABS7JJS2</accession>
<dbReference type="InterPro" id="IPR057601">
    <property type="entry name" value="Oar-like_b-barrel"/>
</dbReference>
<proteinExistence type="predicted"/>
<keyword evidence="4" id="KW-0812">Transmembrane</keyword>
<dbReference type="PANTHER" id="PTHR30069:SF46">
    <property type="entry name" value="OAR PROTEIN"/>
    <property type="match status" value="1"/>
</dbReference>
<dbReference type="Proteomes" id="UP000776651">
    <property type="component" value="Unassembled WGS sequence"/>
</dbReference>
<feature type="chain" id="PRO_5047095146" evidence="7">
    <location>
        <begin position="39"/>
        <end position="1017"/>
    </location>
</feature>
<evidence type="ECO:0000256" key="7">
    <source>
        <dbReference type="SAM" id="SignalP"/>
    </source>
</evidence>
<evidence type="ECO:0000256" key="5">
    <source>
        <dbReference type="ARBA" id="ARBA00023136"/>
    </source>
</evidence>
<evidence type="ECO:0000313" key="9">
    <source>
        <dbReference type="EMBL" id="MBX7489633.1"/>
    </source>
</evidence>
<protein>
    <submittedName>
        <fullName evidence="9">TonB-dependent receptor</fullName>
    </submittedName>
</protein>
<dbReference type="InterPro" id="IPR010917">
    <property type="entry name" value="TonB_rcpt_CS"/>
</dbReference>
<dbReference type="Pfam" id="PF13620">
    <property type="entry name" value="CarboxypepD_reg"/>
    <property type="match status" value="1"/>
</dbReference>
<keyword evidence="6" id="KW-0998">Cell outer membrane</keyword>
<gene>
    <name evidence="9" type="ORF">K3177_14020</name>
</gene>
<dbReference type="InterPro" id="IPR013784">
    <property type="entry name" value="Carb-bd-like_fold"/>
</dbReference>
<keyword evidence="5" id="KW-0472">Membrane</keyword>
<keyword evidence="7" id="KW-0732">Signal</keyword>
<evidence type="ECO:0000259" key="8">
    <source>
        <dbReference type="Pfam" id="PF25183"/>
    </source>
</evidence>
<sequence>MKFPHMNRSAVARRMALALVHGSAMGALAIGLAAPAHAQESNASLRGQITGGATQVAAVRVDTGVTRTATIAADGRYNFASLAAGTYRLEVTTPDGVLQTDTFQLSVAQDAVLNFDVGEIAATEAPAAADDGADDVAAGDNVILVTGDRIRTLEGGEVGINISQRLIEQIPQTNRNFLAFADLAPGVQFIDGFGGDRRLQGGAQNSSSVNVFIDGVSQKDYILRGGVTGQDSTQGNPFPQAAIGEYRVISSNYKAEFDQVGSVAITAITKSGTNEFHGSGFIDFTNQSLRAARPIELFGENPQGKTESRDLQYGGTLGGPIIRDKLFFFGTYEGKEIITPRDVTPGLDLSTGFFPGEYQGAFGTFSEIFNENLYFGKLDFTPNNSDLFQVSVKYRDEDGEDFGSGTAAYSTRTVTSVKEWRGLARWEHTSDNFINDFKITYEDVTWNPRPFLLEPRNIFRAEIVEDGVRREDTILQTGGGRNFQDKGQDGWQVSNDFTWTGFERHTIKAGVKAKWVTLNSTQQNSFNPQYTYNVSYNPADPTTPNSGAFNDAIPYELNFSTIVPGDDVSLNSETFQFGAYIQDDWDVTDRLTLNLGVRWDFERTPDFLNYVHDPARVAAVQPENYPNLINANYDINDYISTGTERKVFYGAIQPRIGFSYWLDPDGQFVLFGGYGRSYDRNQFDFIQQELVQGASFGRTFRFQNAGDPRGECDTSPTCIPFDPIYLTEAGRQQLIDGAPPGAGGELRFIDNDLKLPYSDQFSLGVRSTFDLLNLEVGYRHIASRDGFGYLLGNRRPDGSFFPSEGNPDSPFGTPPSPYGAILIGTNGINTDADSAYLKFGKRYTEQSPWSIDATYTFTLAEENRKFGEYFSLDFPSFDDYPVIRSAGVRKHRFVMAGTVDLPLDFTLGSKFQIASPAYQQAFVSVAGDPNSRDVVAVENDANGDLWGFRQFDLSLTKYFNIGLINDDNRLWVRADVLNVFDDRNYNGFDAVTGARNFNNYSTDGFPRTIKVSAGFDF</sequence>
<dbReference type="InterPro" id="IPR039426">
    <property type="entry name" value="TonB-dep_rcpt-like"/>
</dbReference>
<dbReference type="PROSITE" id="PS01156">
    <property type="entry name" value="TONB_DEPENDENT_REC_2"/>
    <property type="match status" value="1"/>
</dbReference>
<evidence type="ECO:0000256" key="6">
    <source>
        <dbReference type="ARBA" id="ARBA00023237"/>
    </source>
</evidence>
<comment type="subcellular location">
    <subcellularLocation>
        <location evidence="1">Cell outer membrane</location>
        <topology evidence="1">Multi-pass membrane protein</topology>
    </subcellularLocation>
</comment>
<feature type="domain" description="TonB-dependent transporter Oar-like beta-barrel" evidence="8">
    <location>
        <begin position="268"/>
        <end position="341"/>
    </location>
</feature>
<evidence type="ECO:0000313" key="10">
    <source>
        <dbReference type="Proteomes" id="UP000776651"/>
    </source>
</evidence>
<name>A0ABS7JJS2_9SPHN</name>
<dbReference type="SUPFAM" id="SSF56935">
    <property type="entry name" value="Porins"/>
    <property type="match status" value="1"/>
</dbReference>
<feature type="signal peptide" evidence="7">
    <location>
        <begin position="1"/>
        <end position="38"/>
    </location>
</feature>
<dbReference type="RefSeq" id="WP_221598734.1">
    <property type="nucleotide sequence ID" value="NZ_JAIGNQ010000004.1"/>
</dbReference>
<keyword evidence="10" id="KW-1185">Reference proteome</keyword>
<dbReference type="Pfam" id="PF25183">
    <property type="entry name" value="OMP_b-brl_4"/>
    <property type="match status" value="2"/>
</dbReference>
<dbReference type="Gene3D" id="2.40.170.20">
    <property type="entry name" value="TonB-dependent receptor, beta-barrel domain"/>
    <property type="match status" value="1"/>
</dbReference>
<dbReference type="InterPro" id="IPR013783">
    <property type="entry name" value="Ig-like_fold"/>
</dbReference>
<evidence type="ECO:0000256" key="2">
    <source>
        <dbReference type="ARBA" id="ARBA00022448"/>
    </source>
</evidence>
<dbReference type="EMBL" id="JAIGNQ010000004">
    <property type="protein sequence ID" value="MBX7489633.1"/>
    <property type="molecule type" value="Genomic_DNA"/>
</dbReference>
<reference evidence="9 10" key="1">
    <citation type="submission" date="2021-08" db="EMBL/GenBank/DDBJ databases">
        <title>Comparative Genomics Analysis of the Genus Qipengyuania Reveals Extensive Genetic Diversity and Metabolic Versatility, Including the Description of Fifteen Novel Species.</title>
        <authorList>
            <person name="Liu Y."/>
        </authorList>
    </citation>
    <scope>NUCLEOTIDE SEQUENCE [LARGE SCALE GENOMIC DNA]</scope>
    <source>
        <strain evidence="9 10">GH25</strain>
    </source>
</reference>
<keyword evidence="9" id="KW-0675">Receptor</keyword>
<keyword evidence="3" id="KW-1134">Transmembrane beta strand</keyword>
<comment type="caution">
    <text evidence="9">The sequence shown here is derived from an EMBL/GenBank/DDBJ whole genome shotgun (WGS) entry which is preliminary data.</text>
</comment>
<evidence type="ECO:0000256" key="1">
    <source>
        <dbReference type="ARBA" id="ARBA00004571"/>
    </source>
</evidence>
<dbReference type="Gene3D" id="2.60.40.10">
    <property type="entry name" value="Immunoglobulins"/>
    <property type="match status" value="1"/>
</dbReference>
<feature type="domain" description="TonB-dependent transporter Oar-like beta-barrel" evidence="8">
    <location>
        <begin position="364"/>
        <end position="907"/>
    </location>
</feature>
<dbReference type="PANTHER" id="PTHR30069">
    <property type="entry name" value="TONB-DEPENDENT OUTER MEMBRANE RECEPTOR"/>
    <property type="match status" value="1"/>
</dbReference>
<organism evidence="9 10">
    <name type="scientific">Qipengyuania pacifica</name>
    <dbReference type="NCBI Taxonomy" id="2860199"/>
    <lineage>
        <taxon>Bacteria</taxon>
        <taxon>Pseudomonadati</taxon>
        <taxon>Pseudomonadota</taxon>
        <taxon>Alphaproteobacteria</taxon>
        <taxon>Sphingomonadales</taxon>
        <taxon>Erythrobacteraceae</taxon>
        <taxon>Qipengyuania</taxon>
    </lineage>
</organism>
<dbReference type="InterPro" id="IPR036942">
    <property type="entry name" value="Beta-barrel_TonB_sf"/>
</dbReference>
<dbReference type="SUPFAM" id="SSF49452">
    <property type="entry name" value="Starch-binding domain-like"/>
    <property type="match status" value="1"/>
</dbReference>
<evidence type="ECO:0000256" key="3">
    <source>
        <dbReference type="ARBA" id="ARBA00022452"/>
    </source>
</evidence>